<comment type="caution">
    <text evidence="1">The sequence shown here is derived from an EMBL/GenBank/DDBJ whole genome shotgun (WGS) entry which is preliminary data.</text>
</comment>
<keyword evidence="2" id="KW-1185">Reference proteome</keyword>
<dbReference type="AlphaFoldDB" id="A0A369I6L3"/>
<evidence type="ECO:0000313" key="2">
    <source>
        <dbReference type="Proteomes" id="UP000253141"/>
    </source>
</evidence>
<dbReference type="Proteomes" id="UP000253141">
    <property type="component" value="Unassembled WGS sequence"/>
</dbReference>
<dbReference type="EMBL" id="QPIW01000019">
    <property type="protein sequence ID" value="RDB04127.1"/>
    <property type="molecule type" value="Genomic_DNA"/>
</dbReference>
<proteinExistence type="predicted"/>
<accession>A0A369I6L3</accession>
<gene>
    <name evidence="1" type="ORF">DVG78_20310</name>
</gene>
<organism evidence="1 2">
    <name type="scientific">Runella aurantiaca</name>
    <dbReference type="NCBI Taxonomy" id="2282308"/>
    <lineage>
        <taxon>Bacteria</taxon>
        <taxon>Pseudomonadati</taxon>
        <taxon>Bacteroidota</taxon>
        <taxon>Cytophagia</taxon>
        <taxon>Cytophagales</taxon>
        <taxon>Spirosomataceae</taxon>
        <taxon>Runella</taxon>
    </lineage>
</organism>
<sequence>MEIYIDSAFMERFAEQTSHPLHDELRLFLKKPQTGQKILNFKSQEAFEKAALENPLLEMLLESSVPILNPNFQQEMQEETFYENGDSKLFFNEDGQNDQWEADFGCIFINSQQLHKVHFLFNWHLIPFTKSRPRFNSWSFMVQLKHPCNSLVITDNYLFAKEDLLQNHRQLDENLLSLLAELLPSALKIPFHLTIIGSPIDKRGTYQNYLKSNITKLHNYILEKLAHRFTYPIHLNILIAPFHDRNILTNYAWISSGNSFTYFENRRLHSNTNLTFQPVTQLNSTYNPFYHTSEQTEKSVSVKEVWKSLKSNCSYYQKLNPDESKPYKYRSSNYLNRLLS</sequence>
<dbReference type="OrthoDB" id="1429235at2"/>
<reference evidence="1 2" key="1">
    <citation type="submission" date="2018-07" db="EMBL/GenBank/DDBJ databases">
        <title>Genome analysis of Runella aurantiaca.</title>
        <authorList>
            <person name="Yang X."/>
        </authorList>
    </citation>
    <scope>NUCLEOTIDE SEQUENCE [LARGE SCALE GENOMIC DNA]</scope>
    <source>
        <strain evidence="1 2">YX9</strain>
    </source>
</reference>
<evidence type="ECO:0000313" key="1">
    <source>
        <dbReference type="EMBL" id="RDB04127.1"/>
    </source>
</evidence>
<protein>
    <submittedName>
        <fullName evidence="1">Uncharacterized protein</fullName>
    </submittedName>
</protein>
<name>A0A369I6L3_9BACT</name>
<dbReference type="RefSeq" id="WP_114462874.1">
    <property type="nucleotide sequence ID" value="NZ_QPIW01000019.1"/>
</dbReference>